<dbReference type="InterPro" id="IPR005123">
    <property type="entry name" value="Oxoglu/Fe-dep_dioxygenase_dom"/>
</dbReference>
<name>A0A382NGF5_9ZZZZ</name>
<dbReference type="InterPro" id="IPR050231">
    <property type="entry name" value="Iron_ascorbate_oxido_reductase"/>
</dbReference>
<dbReference type="PROSITE" id="PS51471">
    <property type="entry name" value="FE2OG_OXY"/>
    <property type="match status" value="1"/>
</dbReference>
<evidence type="ECO:0000259" key="1">
    <source>
        <dbReference type="PROSITE" id="PS51471"/>
    </source>
</evidence>
<gene>
    <name evidence="2" type="ORF">METZ01_LOCUS312239</name>
</gene>
<evidence type="ECO:0000313" key="2">
    <source>
        <dbReference type="EMBL" id="SVC59385.1"/>
    </source>
</evidence>
<dbReference type="SUPFAM" id="SSF51197">
    <property type="entry name" value="Clavaminate synthase-like"/>
    <property type="match status" value="1"/>
</dbReference>
<dbReference type="InterPro" id="IPR027443">
    <property type="entry name" value="IPNS-like_sf"/>
</dbReference>
<protein>
    <recommendedName>
        <fullName evidence="1">Fe2OG dioxygenase domain-containing protein</fullName>
    </recommendedName>
</protein>
<sequence length="356" mass="40216">MNPPKSFTNIPVVDLARWQGSETERDALAEEICTICHRVGFLQVVNHGIPPSFMNDLFDMLERLFALPQDAKLMIDKRKSRHFRGWEATGTEYTNNRPDIREQVDIWSETKARPVDILPAYLRLLGPNQWLTDDVLPDYRKTSLSWISQAGQLATTLLGIMSTGLDLGKDYINNLFGDEQMSLTKFIRYPPTPANSAGVNAHHDTGFLTVLAPGKTPGLEVQNSDGDWLPLVPVENGLVINLGEMLQGITGNYFVATPHRVITQDWRYAVGYFHGPSLHTRLEPLPLSKKYYDAVAASPYHRDAGFMARMEETKMGVGDMSSAYKPTVYGEQLWNYFVRSYPQIVEQHYPDVFGSM</sequence>
<dbReference type="InterPro" id="IPR026992">
    <property type="entry name" value="DIOX_N"/>
</dbReference>
<feature type="domain" description="Fe2OG dioxygenase" evidence="1">
    <location>
        <begin position="179"/>
        <end position="276"/>
    </location>
</feature>
<accession>A0A382NGF5</accession>
<dbReference type="Pfam" id="PF03171">
    <property type="entry name" value="2OG-FeII_Oxy"/>
    <property type="match status" value="1"/>
</dbReference>
<dbReference type="AlphaFoldDB" id="A0A382NGF5"/>
<proteinExistence type="predicted"/>
<dbReference type="EMBL" id="UINC01099822">
    <property type="protein sequence ID" value="SVC59385.1"/>
    <property type="molecule type" value="Genomic_DNA"/>
</dbReference>
<dbReference type="Pfam" id="PF14226">
    <property type="entry name" value="DIOX_N"/>
    <property type="match status" value="1"/>
</dbReference>
<dbReference type="PANTHER" id="PTHR47990">
    <property type="entry name" value="2-OXOGLUTARATE (2OG) AND FE(II)-DEPENDENT OXYGENASE SUPERFAMILY PROTEIN-RELATED"/>
    <property type="match status" value="1"/>
</dbReference>
<dbReference type="InterPro" id="IPR044861">
    <property type="entry name" value="IPNS-like_FE2OG_OXY"/>
</dbReference>
<reference evidence="2" key="1">
    <citation type="submission" date="2018-05" db="EMBL/GenBank/DDBJ databases">
        <authorList>
            <person name="Lanie J.A."/>
            <person name="Ng W.-L."/>
            <person name="Kazmierczak K.M."/>
            <person name="Andrzejewski T.M."/>
            <person name="Davidsen T.M."/>
            <person name="Wayne K.J."/>
            <person name="Tettelin H."/>
            <person name="Glass J.I."/>
            <person name="Rusch D."/>
            <person name="Podicherti R."/>
            <person name="Tsui H.-C.T."/>
            <person name="Winkler M.E."/>
        </authorList>
    </citation>
    <scope>NUCLEOTIDE SEQUENCE</scope>
</reference>
<dbReference type="PRINTS" id="PR00682">
    <property type="entry name" value="IPNSYNTHASE"/>
</dbReference>
<organism evidence="2">
    <name type="scientific">marine metagenome</name>
    <dbReference type="NCBI Taxonomy" id="408172"/>
    <lineage>
        <taxon>unclassified sequences</taxon>
        <taxon>metagenomes</taxon>
        <taxon>ecological metagenomes</taxon>
    </lineage>
</organism>
<dbReference type="Gene3D" id="2.60.120.330">
    <property type="entry name" value="B-lactam Antibiotic, Isopenicillin N Synthase, Chain"/>
    <property type="match status" value="1"/>
</dbReference>